<dbReference type="AlphaFoldDB" id="A0A1R3I6S2"/>
<sequence length="47" mass="5784">MPFNFYWMVAMRKDDEEIGLGWGWKGELVRVEEKSERRGVREWEPPR</sequence>
<dbReference type="Gramene" id="OMO78273">
    <property type="protein sequence ID" value="OMO78273"/>
    <property type="gene ID" value="CCACVL1_14531"/>
</dbReference>
<accession>A0A1R3I6S2</accession>
<name>A0A1R3I6S2_COCAP</name>
<organism evidence="1 2">
    <name type="scientific">Corchorus capsularis</name>
    <name type="common">Jute</name>
    <dbReference type="NCBI Taxonomy" id="210143"/>
    <lineage>
        <taxon>Eukaryota</taxon>
        <taxon>Viridiplantae</taxon>
        <taxon>Streptophyta</taxon>
        <taxon>Embryophyta</taxon>
        <taxon>Tracheophyta</taxon>
        <taxon>Spermatophyta</taxon>
        <taxon>Magnoliopsida</taxon>
        <taxon>eudicotyledons</taxon>
        <taxon>Gunneridae</taxon>
        <taxon>Pentapetalae</taxon>
        <taxon>rosids</taxon>
        <taxon>malvids</taxon>
        <taxon>Malvales</taxon>
        <taxon>Malvaceae</taxon>
        <taxon>Grewioideae</taxon>
        <taxon>Apeibeae</taxon>
        <taxon>Corchorus</taxon>
    </lineage>
</organism>
<dbReference type="EMBL" id="AWWV01010588">
    <property type="protein sequence ID" value="OMO78273.1"/>
    <property type="molecule type" value="Genomic_DNA"/>
</dbReference>
<dbReference type="Proteomes" id="UP000188268">
    <property type="component" value="Unassembled WGS sequence"/>
</dbReference>
<evidence type="ECO:0000313" key="2">
    <source>
        <dbReference type="Proteomes" id="UP000188268"/>
    </source>
</evidence>
<evidence type="ECO:0000313" key="1">
    <source>
        <dbReference type="EMBL" id="OMO78273.1"/>
    </source>
</evidence>
<keyword evidence="2" id="KW-1185">Reference proteome</keyword>
<gene>
    <name evidence="1" type="ORF">CCACVL1_14531</name>
</gene>
<proteinExistence type="predicted"/>
<comment type="caution">
    <text evidence="1">The sequence shown here is derived from an EMBL/GenBank/DDBJ whole genome shotgun (WGS) entry which is preliminary data.</text>
</comment>
<protein>
    <submittedName>
        <fullName evidence="1">Uncharacterized protein</fullName>
    </submittedName>
</protein>
<reference evidence="1 2" key="1">
    <citation type="submission" date="2013-09" db="EMBL/GenBank/DDBJ databases">
        <title>Corchorus capsularis genome sequencing.</title>
        <authorList>
            <person name="Alam M."/>
            <person name="Haque M.S."/>
            <person name="Islam M.S."/>
            <person name="Emdad E.M."/>
            <person name="Islam M.M."/>
            <person name="Ahmed B."/>
            <person name="Halim A."/>
            <person name="Hossen Q.M.M."/>
            <person name="Hossain M.Z."/>
            <person name="Ahmed R."/>
            <person name="Khan M.M."/>
            <person name="Islam R."/>
            <person name="Rashid M.M."/>
            <person name="Khan S.A."/>
            <person name="Rahman M.S."/>
            <person name="Alam M."/>
        </authorList>
    </citation>
    <scope>NUCLEOTIDE SEQUENCE [LARGE SCALE GENOMIC DNA]</scope>
    <source>
        <strain evidence="2">cv. CVL-1</strain>
        <tissue evidence="1">Whole seedling</tissue>
    </source>
</reference>